<dbReference type="InterPro" id="IPR001806">
    <property type="entry name" value="Small_GTPase"/>
</dbReference>
<keyword evidence="1" id="KW-0547">Nucleotide-binding</keyword>
<dbReference type="PANTHER" id="PTHR24072">
    <property type="entry name" value="RHO FAMILY GTPASE"/>
    <property type="match status" value="1"/>
</dbReference>
<feature type="region of interest" description="Disordered" evidence="3">
    <location>
        <begin position="31"/>
        <end position="112"/>
    </location>
</feature>
<dbReference type="PROSITE" id="PS51419">
    <property type="entry name" value="RAB"/>
    <property type="match status" value="1"/>
</dbReference>
<protein>
    <submittedName>
        <fullName evidence="4">Ras family GTP-binding protein rho1p</fullName>
    </submittedName>
</protein>
<dbReference type="EMBL" id="GL629729">
    <property type="protein sequence ID" value="EFX06331.1"/>
    <property type="molecule type" value="Genomic_DNA"/>
</dbReference>
<dbReference type="STRING" id="655863.F0X6Z3"/>
<evidence type="ECO:0000313" key="5">
    <source>
        <dbReference type="Proteomes" id="UP000007796"/>
    </source>
</evidence>
<dbReference type="OrthoDB" id="25896at2759"/>
<dbReference type="GO" id="GO:0003924">
    <property type="term" value="F:GTPase activity"/>
    <property type="evidence" value="ECO:0007669"/>
    <property type="project" value="InterPro"/>
</dbReference>
<dbReference type="InterPro" id="IPR027417">
    <property type="entry name" value="P-loop_NTPase"/>
</dbReference>
<dbReference type="GO" id="GO:0005525">
    <property type="term" value="F:GTP binding"/>
    <property type="evidence" value="ECO:0007669"/>
    <property type="project" value="UniProtKB-KW"/>
</dbReference>
<dbReference type="InterPro" id="IPR003578">
    <property type="entry name" value="Small_GTPase_Rho"/>
</dbReference>
<feature type="compositionally biased region" description="Polar residues" evidence="3">
    <location>
        <begin position="255"/>
        <end position="266"/>
    </location>
</feature>
<reference evidence="4 5" key="1">
    <citation type="journal article" date="2011" name="Proc. Natl. Acad. Sci. U.S.A.">
        <title>Genome and transcriptome analyses of the mountain pine beetle-fungal symbiont Grosmannia clavigera, a lodgepole pine pathogen.</title>
        <authorList>
            <person name="DiGuistini S."/>
            <person name="Wang Y."/>
            <person name="Liao N.Y."/>
            <person name="Taylor G."/>
            <person name="Tanguay P."/>
            <person name="Feau N."/>
            <person name="Henrissat B."/>
            <person name="Chan S.K."/>
            <person name="Hesse-Orce U."/>
            <person name="Alamouti S.M."/>
            <person name="Tsui C.K.M."/>
            <person name="Docking R.T."/>
            <person name="Levasseur A."/>
            <person name="Haridas S."/>
            <person name="Robertson G."/>
            <person name="Birol I."/>
            <person name="Holt R.A."/>
            <person name="Marra M.A."/>
            <person name="Hamelin R.C."/>
            <person name="Hirst M."/>
            <person name="Jones S.J.M."/>
            <person name="Bohlmann J."/>
            <person name="Breuil C."/>
        </authorList>
    </citation>
    <scope>NUCLEOTIDE SEQUENCE [LARGE SCALE GENOMIC DNA]</scope>
    <source>
        <strain evidence="5">kw1407 / UAMH 11150</strain>
    </source>
</reference>
<dbReference type="GO" id="GO:0007264">
    <property type="term" value="P:small GTPase-mediated signal transduction"/>
    <property type="evidence" value="ECO:0007669"/>
    <property type="project" value="InterPro"/>
</dbReference>
<evidence type="ECO:0000256" key="2">
    <source>
        <dbReference type="ARBA" id="ARBA00023134"/>
    </source>
</evidence>
<keyword evidence="2" id="KW-0342">GTP-binding</keyword>
<dbReference type="Gene3D" id="3.40.50.300">
    <property type="entry name" value="P-loop containing nucleotide triphosphate hydrolases"/>
    <property type="match status" value="1"/>
</dbReference>
<organism evidence="5">
    <name type="scientific">Grosmannia clavigera (strain kw1407 / UAMH 11150)</name>
    <name type="common">Blue stain fungus</name>
    <name type="synonym">Graphiocladiella clavigera</name>
    <dbReference type="NCBI Taxonomy" id="655863"/>
    <lineage>
        <taxon>Eukaryota</taxon>
        <taxon>Fungi</taxon>
        <taxon>Dikarya</taxon>
        <taxon>Ascomycota</taxon>
        <taxon>Pezizomycotina</taxon>
        <taxon>Sordariomycetes</taxon>
        <taxon>Sordariomycetidae</taxon>
        <taxon>Ophiostomatales</taxon>
        <taxon>Ophiostomataceae</taxon>
        <taxon>Leptographium</taxon>
    </lineage>
</organism>
<feature type="compositionally biased region" description="Polar residues" evidence="3">
    <location>
        <begin position="31"/>
        <end position="50"/>
    </location>
</feature>
<evidence type="ECO:0000313" key="4">
    <source>
        <dbReference type="EMBL" id="EFX06331.1"/>
    </source>
</evidence>
<gene>
    <name evidence="4" type="ORF">CMQ_6652</name>
</gene>
<feature type="region of interest" description="Disordered" evidence="3">
    <location>
        <begin position="242"/>
        <end position="293"/>
    </location>
</feature>
<dbReference type="SMART" id="SM00174">
    <property type="entry name" value="RHO"/>
    <property type="match status" value="1"/>
</dbReference>
<dbReference type="SMART" id="SM00173">
    <property type="entry name" value="RAS"/>
    <property type="match status" value="1"/>
</dbReference>
<evidence type="ECO:0000256" key="3">
    <source>
        <dbReference type="SAM" id="MobiDB-lite"/>
    </source>
</evidence>
<accession>F0X6Z3</accession>
<dbReference type="Pfam" id="PF00071">
    <property type="entry name" value="Ras"/>
    <property type="match status" value="1"/>
</dbReference>
<dbReference type="InParanoid" id="F0X6Z3"/>
<dbReference type="GeneID" id="25980109"/>
<sequence length="537" mass="58989">MSSSVSAMAANFPHPLRGAFTPKCPSQTHVLATSWVTPPTPQDSQASESTPPSPDTSHMLPPMTPLQSAGLLSAGGQSMAAEAALPTPEQTPPSPPHRIRSNSSSLGPRGREARMQQWLTDIPLPMSPQERYLQGLNPKTNHPLHPQPLKLPSSRQVRLVSIGEEGRHVKLDNHDKENVDHVPGWIPLESKKRHNSEELDGMLARKRTKILDPVRRFSQKVSSSLALAPAIEELVEMAAVRRHSETMSSEDAAKQSEQPYQFSQAAKPQRRKSSFRTSLSKRPGSLRASGSGALRRMMKKPAVGAHPGQAAVWHEDRPDMIVNVAFIGDGPVGKSALIRRLVHGTFPKDYVPSDIHESTFRLTVDDVRVQLNLSEAGSGHDAGQPSILALGWFSVVVLCFDVGRPSSLENLQKYRNDIAMYEENAVVVLAGLKMDARHRLPPLHMSLDDEDAVPVSVAEGEEAAAKMRCNGYFECSSLGSCEGMDALFDYVLRSGVDLQKFRDKKMARFRLEHSVDKGMAKIADGVRSLFLFQNSKE</sequence>
<keyword evidence="5" id="KW-1185">Reference proteome</keyword>
<dbReference type="SUPFAM" id="SSF52540">
    <property type="entry name" value="P-loop containing nucleoside triphosphate hydrolases"/>
    <property type="match status" value="1"/>
</dbReference>
<dbReference type="PRINTS" id="PR00449">
    <property type="entry name" value="RASTRNSFRMNG"/>
</dbReference>
<proteinExistence type="predicted"/>
<dbReference type="SMART" id="SM00175">
    <property type="entry name" value="RAB"/>
    <property type="match status" value="1"/>
</dbReference>
<dbReference type="AlphaFoldDB" id="F0X6Z3"/>
<dbReference type="Proteomes" id="UP000007796">
    <property type="component" value="Unassembled WGS sequence"/>
</dbReference>
<dbReference type="eggNOG" id="KOG0393">
    <property type="taxonomic scope" value="Eukaryota"/>
</dbReference>
<dbReference type="HOGENOM" id="CLU_488490_0_0_1"/>
<dbReference type="RefSeq" id="XP_014175813.1">
    <property type="nucleotide sequence ID" value="XM_014320338.1"/>
</dbReference>
<name>F0X6Z3_GROCL</name>
<evidence type="ECO:0000256" key="1">
    <source>
        <dbReference type="ARBA" id="ARBA00022741"/>
    </source>
</evidence>